<sequence length="700" mass="80372">MKKLLTILLSLIISDLALAQNEAKNDTISKKLEEVILKNEKKVFTNKNGNLKIDVANSILKSVPNTIDLLSKLPNVIIGADKETISIVGKGNPLIYIDNQKVTTNDLNTLSVDEIKNIEIINNPSAKYEAEGRVVILITRKLSKKEGFKINLTETASVKKGFNNYLGFNSSIKKKKLELKANFNYNQLNVWERHDIKYEIPEANIISNYDVEAYTKRPQFIFGSGLFYKINEDDYFSISGNARMQKDFFDINTKTYNKQNNIENNILTRSDNGDNRAFINSFANYSKKIKSINTQLFSGIQFSNFNKKITTLVENSYNDSPFESAQNRNQKFNVSVISGRTDLEKTFKNEMKLEVGGLFLNANAKTNSDVSDLINFASSTSKYNFKEQNISGYSQISGKIKKLQYSAGFRVENTNIIGKYTTEILPLIKKDYTNFFPKVQFDIPIDSSKTITLNYAKSITRPNYSSTNQGATYINPYFIYGSNINLDPTINDEIAANFQYNDKSIRLSYYKKSNPAYGDFIYDNSQNILSFSQKNFDKETGFAIDFTMPFTYKFWTVNNSLSFILNKIEDKLAIQNESKPYMYYYSNHLFELPKKYTISTTVWGLTTQYEGAFERRQPEFLMDLAISKTFLGKWDCTLSFNDIFKNTVYKENFTVNKISSKSHYLSDTHEISLGIKYSFGKIKDSEFKEKSINDNENRIR</sequence>
<accession>A0A1I0ZW30</accession>
<keyword evidence="4" id="KW-1185">Reference proteome</keyword>
<organism evidence="3 4">
    <name type="scientific">Flavobacterium swingsii</name>
    <dbReference type="NCBI Taxonomy" id="498292"/>
    <lineage>
        <taxon>Bacteria</taxon>
        <taxon>Pseudomonadati</taxon>
        <taxon>Bacteroidota</taxon>
        <taxon>Flavobacteriia</taxon>
        <taxon>Flavobacteriales</taxon>
        <taxon>Flavobacteriaceae</taxon>
        <taxon>Flavobacterium</taxon>
    </lineage>
</organism>
<dbReference type="Pfam" id="PF14905">
    <property type="entry name" value="OMP_b-brl_3"/>
    <property type="match status" value="1"/>
</dbReference>
<proteinExistence type="predicted"/>
<name>A0A1I0ZW30_9FLAO</name>
<dbReference type="SUPFAM" id="SSF56935">
    <property type="entry name" value="Porins"/>
    <property type="match status" value="1"/>
</dbReference>
<feature type="signal peptide" evidence="1">
    <location>
        <begin position="1"/>
        <end position="19"/>
    </location>
</feature>
<evidence type="ECO:0000259" key="2">
    <source>
        <dbReference type="Pfam" id="PF14905"/>
    </source>
</evidence>
<dbReference type="RefSeq" id="WP_091477656.1">
    <property type="nucleotide sequence ID" value="NZ_FOJT01000006.1"/>
</dbReference>
<dbReference type="STRING" id="498292.SAMN05660845_2506"/>
<dbReference type="InterPro" id="IPR041700">
    <property type="entry name" value="OMP_b-brl_3"/>
</dbReference>
<keyword evidence="1" id="KW-0732">Signal</keyword>
<dbReference type="AlphaFoldDB" id="A0A1I0ZW30"/>
<evidence type="ECO:0000256" key="1">
    <source>
        <dbReference type="SAM" id="SignalP"/>
    </source>
</evidence>
<dbReference type="EMBL" id="FOJT01000006">
    <property type="protein sequence ID" value="SFB29974.1"/>
    <property type="molecule type" value="Genomic_DNA"/>
</dbReference>
<dbReference type="Proteomes" id="UP000199604">
    <property type="component" value="Unassembled WGS sequence"/>
</dbReference>
<feature type="chain" id="PRO_5011623586" evidence="1">
    <location>
        <begin position="20"/>
        <end position="700"/>
    </location>
</feature>
<gene>
    <name evidence="3" type="ORF">SAMN05660845_2506</name>
</gene>
<keyword evidence="3" id="KW-0675">Receptor</keyword>
<evidence type="ECO:0000313" key="3">
    <source>
        <dbReference type="EMBL" id="SFB29974.1"/>
    </source>
</evidence>
<evidence type="ECO:0000313" key="4">
    <source>
        <dbReference type="Proteomes" id="UP000199604"/>
    </source>
</evidence>
<dbReference type="OrthoDB" id="8764943at2"/>
<protein>
    <submittedName>
        <fullName evidence="3">Outer membrane receptor proteins, mostly Fe transport</fullName>
    </submittedName>
</protein>
<reference evidence="4" key="1">
    <citation type="submission" date="2016-10" db="EMBL/GenBank/DDBJ databases">
        <authorList>
            <person name="Varghese N."/>
            <person name="Submissions S."/>
        </authorList>
    </citation>
    <scope>NUCLEOTIDE SEQUENCE [LARGE SCALE GENOMIC DNA]</scope>
    <source>
        <strain evidence="4">DSM 21789</strain>
    </source>
</reference>
<feature type="domain" description="Outer membrane protein beta-barrel" evidence="2">
    <location>
        <begin position="287"/>
        <end position="677"/>
    </location>
</feature>